<dbReference type="Proteomes" id="UP001165289">
    <property type="component" value="Unassembled WGS sequence"/>
</dbReference>
<sequence length="579" mass="66128">DLQFIFWSCNTGFIRYATPLQSYWEDLIQIIGDNFMDTLLEILLDNVYPCDVIDFNNTIAQCRLRQDIQVPSSITLPITVSYGAYGYALLAKKSAYTLKPTTSNISPLLGSTEVTYGKADISQTTAAGIDLLHIAIERKSQKIFNLLIQLGAKIIWPCRGQTPSPPTPYYTVPDVYQPPSHIFVAAKCHNDYAIDYLSKQPKYLHEYEADVLLVRGIGRVFDDDAFQVTEVWKEALGFREKHNLDYPGKPALDLYEGVQEVKTLRDIDNLSEKRDLIHCVLISERIFGPLYYTSCEFKIQLINCLYSEGPVNHWRCCELLYQLLQALVKRNWKPPTQQSINQFNTLLYHVNKQLPAYDNTVITMEKFAAYFKCIYTSYASLLERIELNMNVSYQECLNQLLAFLNIWFQKFPSFTTLESVVHRNPLIVEALQLLFHPLTRDETIFHSIMKSENFLKNENVLNTFIAVSTPDMLEVSDKDGLTALHFACTLETVPDSLIPSLIEAGSHIDSVTSSKRTPIESCISELSPQYLALISFYPLKLVCLSARIIVQYQLSTDKLPGFFETFINLHRTPNSKGED</sequence>
<proteinExistence type="predicted"/>
<dbReference type="PROSITE" id="PS50088">
    <property type="entry name" value="ANK_REPEAT"/>
    <property type="match status" value="1"/>
</dbReference>
<feature type="repeat" description="ANK" evidence="1">
    <location>
        <begin position="479"/>
        <end position="513"/>
    </location>
</feature>
<evidence type="ECO:0000313" key="3">
    <source>
        <dbReference type="Proteomes" id="UP001165289"/>
    </source>
</evidence>
<comment type="caution">
    <text evidence="2">The sequence shown here is derived from an EMBL/GenBank/DDBJ whole genome shotgun (WGS) entry which is preliminary data.</text>
</comment>
<evidence type="ECO:0000256" key="1">
    <source>
        <dbReference type="PROSITE-ProRule" id="PRU00023"/>
    </source>
</evidence>
<dbReference type="AlphaFoldDB" id="A0AAV7JGQ4"/>
<keyword evidence="3" id="KW-1185">Reference proteome</keyword>
<evidence type="ECO:0000313" key="2">
    <source>
        <dbReference type="EMBL" id="KAI6648075.1"/>
    </source>
</evidence>
<dbReference type="InterPro" id="IPR036770">
    <property type="entry name" value="Ankyrin_rpt-contain_sf"/>
</dbReference>
<dbReference type="EMBL" id="JAKMXF010000332">
    <property type="protein sequence ID" value="KAI6648075.1"/>
    <property type="molecule type" value="Genomic_DNA"/>
</dbReference>
<keyword evidence="1" id="KW-0040">ANK repeat</keyword>
<organism evidence="2 3">
    <name type="scientific">Oopsacas minuta</name>
    <dbReference type="NCBI Taxonomy" id="111878"/>
    <lineage>
        <taxon>Eukaryota</taxon>
        <taxon>Metazoa</taxon>
        <taxon>Porifera</taxon>
        <taxon>Hexactinellida</taxon>
        <taxon>Hexasterophora</taxon>
        <taxon>Lyssacinosida</taxon>
        <taxon>Leucopsacidae</taxon>
        <taxon>Oopsacas</taxon>
    </lineage>
</organism>
<feature type="non-terminal residue" evidence="2">
    <location>
        <position position="1"/>
    </location>
</feature>
<gene>
    <name evidence="2" type="ORF">LOD99_11884</name>
</gene>
<dbReference type="InterPro" id="IPR002110">
    <property type="entry name" value="Ankyrin_rpt"/>
</dbReference>
<dbReference type="SUPFAM" id="SSF48403">
    <property type="entry name" value="Ankyrin repeat"/>
    <property type="match status" value="1"/>
</dbReference>
<reference evidence="2 3" key="1">
    <citation type="journal article" date="2023" name="BMC Biol.">
        <title>The compact genome of the sponge Oopsacas minuta (Hexactinellida) is lacking key metazoan core genes.</title>
        <authorList>
            <person name="Santini S."/>
            <person name="Schenkelaars Q."/>
            <person name="Jourda C."/>
            <person name="Duchesne M."/>
            <person name="Belahbib H."/>
            <person name="Rocher C."/>
            <person name="Selva M."/>
            <person name="Riesgo A."/>
            <person name="Vervoort M."/>
            <person name="Leys S.P."/>
            <person name="Kodjabachian L."/>
            <person name="Le Bivic A."/>
            <person name="Borchiellini C."/>
            <person name="Claverie J.M."/>
            <person name="Renard E."/>
        </authorList>
    </citation>
    <scope>NUCLEOTIDE SEQUENCE [LARGE SCALE GENOMIC DNA]</scope>
    <source>
        <strain evidence="2">SPO-2</strain>
    </source>
</reference>
<accession>A0AAV7JGQ4</accession>
<protein>
    <submittedName>
        <fullName evidence="2">Protein fem-1-like protein C-like</fullName>
    </submittedName>
</protein>
<name>A0AAV7JGQ4_9METZ</name>